<accession>A0A5D4GTN8</accession>
<feature type="transmembrane region" description="Helical" evidence="1">
    <location>
        <begin position="38"/>
        <end position="58"/>
    </location>
</feature>
<feature type="transmembrane region" description="Helical" evidence="1">
    <location>
        <begin position="326"/>
        <end position="347"/>
    </location>
</feature>
<dbReference type="PANTHER" id="PTHR34289:SF8">
    <property type="entry name" value="DUF819 DOMAIN-CONTAINING PROTEIN"/>
    <property type="match status" value="1"/>
</dbReference>
<feature type="transmembrane region" description="Helical" evidence="1">
    <location>
        <begin position="6"/>
        <end position="26"/>
    </location>
</feature>
<feature type="transmembrane region" description="Helical" evidence="1">
    <location>
        <begin position="354"/>
        <end position="379"/>
    </location>
</feature>
<feature type="transmembrane region" description="Helical" evidence="1">
    <location>
        <begin position="385"/>
        <end position="408"/>
    </location>
</feature>
<keyword evidence="1" id="KW-0812">Transmembrane</keyword>
<reference evidence="2 3" key="1">
    <citation type="submission" date="2019-08" db="EMBL/GenBank/DDBJ databases">
        <title>Phlebobacter frassis gen. nov. sp. nov., a new member of family Sphingobacteriaceae isolated from sand fly rearing media.</title>
        <authorList>
            <person name="Kakumanu M.L."/>
            <person name="Marayati B.F."/>
            <person name="Wada-Katsumata A."/>
            <person name="Wasserberg G."/>
            <person name="Schal C."/>
            <person name="Apperson C.S."/>
            <person name="Ponnusamy L."/>
        </authorList>
    </citation>
    <scope>NUCLEOTIDE SEQUENCE [LARGE SCALE GENOMIC DNA]</scope>
    <source>
        <strain evidence="2 3">SSI9</strain>
    </source>
</reference>
<feature type="transmembrane region" description="Helical" evidence="1">
    <location>
        <begin position="97"/>
        <end position="118"/>
    </location>
</feature>
<feature type="transmembrane region" description="Helical" evidence="1">
    <location>
        <begin position="64"/>
        <end position="85"/>
    </location>
</feature>
<feature type="transmembrane region" description="Helical" evidence="1">
    <location>
        <begin position="300"/>
        <end position="320"/>
    </location>
</feature>
<feature type="transmembrane region" description="Helical" evidence="1">
    <location>
        <begin position="167"/>
        <end position="190"/>
    </location>
</feature>
<evidence type="ECO:0000256" key="1">
    <source>
        <dbReference type="SAM" id="Phobius"/>
    </source>
</evidence>
<comment type="caution">
    <text evidence="2">The sequence shown here is derived from an EMBL/GenBank/DDBJ whole genome shotgun (WGS) entry which is preliminary data.</text>
</comment>
<feature type="transmembrane region" description="Helical" evidence="1">
    <location>
        <begin position="230"/>
        <end position="251"/>
    </location>
</feature>
<feature type="transmembrane region" description="Helical" evidence="1">
    <location>
        <begin position="271"/>
        <end position="288"/>
    </location>
</feature>
<dbReference type="Proteomes" id="UP000322362">
    <property type="component" value="Unassembled WGS sequence"/>
</dbReference>
<organism evidence="2 3">
    <name type="scientific">Sphingobacterium phlebotomi</name>
    <dbReference type="NCBI Taxonomy" id="2605433"/>
    <lineage>
        <taxon>Bacteria</taxon>
        <taxon>Pseudomonadati</taxon>
        <taxon>Bacteroidota</taxon>
        <taxon>Sphingobacteriia</taxon>
        <taxon>Sphingobacteriales</taxon>
        <taxon>Sphingobacteriaceae</taxon>
        <taxon>Sphingobacterium</taxon>
    </lineage>
</organism>
<sequence>MPLIQNDAVVLAILLLILALVTKTAVSNRPLFRNFYKYVPPLLLCYFIPGILNTLNVISGENSGVYTIASKYLLPSSLILIIMSVDLKQIWKLRHKAGLMFLATAIGVILGGPLAIMITDAFAPGVIVKGMGEDASWRGLATLAASWTGGSANMAAMYEVFKPSPDLYSGMIAIDVLLANVWLGMMLYLVNKKEKINKLLKAEDNLDRTLEHIGNSNSDMTRKMPSMPDLFVILFLGLGGTGLAHLITSHIVPYIETNAPSLKQFNLDSEFLWVILITTSIGVLLSFTKARNYEKQGAPIIGNTFLYILIASIGMQMNILRAFDNPGLIFVCVIWLLFMAVVIIVTARIFKVNFFFVSVASEANVGGVPTASAVATAFSPSLVPVAVLLSVLGYSIGNYAGYICGILMQLVSQ</sequence>
<dbReference type="InterPro" id="IPR008537">
    <property type="entry name" value="DUF819"/>
</dbReference>
<dbReference type="Pfam" id="PF05684">
    <property type="entry name" value="DUF819"/>
    <property type="match status" value="1"/>
</dbReference>
<dbReference type="AlphaFoldDB" id="A0A5D4GTN8"/>
<keyword evidence="3" id="KW-1185">Reference proteome</keyword>
<keyword evidence="1" id="KW-1133">Transmembrane helix</keyword>
<dbReference type="EMBL" id="VTAV01000020">
    <property type="protein sequence ID" value="TYR32241.1"/>
    <property type="molecule type" value="Genomic_DNA"/>
</dbReference>
<evidence type="ECO:0000313" key="2">
    <source>
        <dbReference type="EMBL" id="TYR32241.1"/>
    </source>
</evidence>
<dbReference type="RefSeq" id="WP_148920971.1">
    <property type="nucleotide sequence ID" value="NZ_VTAV01000020.1"/>
</dbReference>
<proteinExistence type="predicted"/>
<keyword evidence="1" id="KW-0472">Membrane</keyword>
<protein>
    <submittedName>
        <fullName evidence="2">DUF819 family protein</fullName>
    </submittedName>
</protein>
<name>A0A5D4GTN8_9SPHI</name>
<dbReference type="PANTHER" id="PTHR34289">
    <property type="entry name" value="PROTEIN, PUTATIVE (DUF819)-RELATED"/>
    <property type="match status" value="1"/>
</dbReference>
<evidence type="ECO:0000313" key="3">
    <source>
        <dbReference type="Proteomes" id="UP000322362"/>
    </source>
</evidence>
<gene>
    <name evidence="2" type="ORF">FXV77_19785</name>
</gene>